<evidence type="ECO:0000313" key="4">
    <source>
        <dbReference type="Proteomes" id="UP000270678"/>
    </source>
</evidence>
<keyword evidence="2" id="KW-0732">Signal</keyword>
<reference evidence="4" key="1">
    <citation type="submission" date="2018-12" db="EMBL/GenBank/DDBJ databases">
        <title>Complete genome sequence of Paenibacillus sp. MBLB1234.</title>
        <authorList>
            <person name="Nam Y.-D."/>
            <person name="Kang J."/>
            <person name="Chung W.-H."/>
            <person name="Park Y.S."/>
        </authorList>
    </citation>
    <scope>NUCLEOTIDE SEQUENCE [LARGE SCALE GENOMIC DNA]</scope>
    <source>
        <strain evidence="4">MBLB1234</strain>
    </source>
</reference>
<dbReference type="KEGG" id="plut:EI981_01430"/>
<dbReference type="AlphaFoldDB" id="A0A3S9USM8"/>
<evidence type="ECO:0000256" key="1">
    <source>
        <dbReference type="SAM" id="MobiDB-lite"/>
    </source>
</evidence>
<feature type="signal peptide" evidence="2">
    <location>
        <begin position="1"/>
        <end position="27"/>
    </location>
</feature>
<dbReference type="RefSeq" id="WP_126994791.1">
    <property type="nucleotide sequence ID" value="NZ_CP034346.1"/>
</dbReference>
<protein>
    <submittedName>
        <fullName evidence="3">Uncharacterized protein</fullName>
    </submittedName>
</protein>
<keyword evidence="4" id="KW-1185">Reference proteome</keyword>
<name>A0A3S9USM8_9BACL</name>
<dbReference type="OrthoDB" id="2612216at2"/>
<evidence type="ECO:0000256" key="2">
    <source>
        <dbReference type="SAM" id="SignalP"/>
    </source>
</evidence>
<feature type="region of interest" description="Disordered" evidence="1">
    <location>
        <begin position="76"/>
        <end position="97"/>
    </location>
</feature>
<evidence type="ECO:0000313" key="3">
    <source>
        <dbReference type="EMBL" id="AZS13277.1"/>
    </source>
</evidence>
<proteinExistence type="predicted"/>
<accession>A0A3S9USM8</accession>
<dbReference type="EMBL" id="CP034346">
    <property type="protein sequence ID" value="AZS13277.1"/>
    <property type="molecule type" value="Genomic_DNA"/>
</dbReference>
<dbReference type="Proteomes" id="UP000270678">
    <property type="component" value="Chromosome"/>
</dbReference>
<feature type="compositionally biased region" description="Basic and acidic residues" evidence="1">
    <location>
        <begin position="79"/>
        <end position="89"/>
    </location>
</feature>
<dbReference type="PROSITE" id="PS51257">
    <property type="entry name" value="PROKAR_LIPOPROTEIN"/>
    <property type="match status" value="1"/>
</dbReference>
<organism evidence="3 4">
    <name type="scientific">Paenibacillus lutimineralis</name>
    <dbReference type="NCBI Taxonomy" id="2707005"/>
    <lineage>
        <taxon>Bacteria</taxon>
        <taxon>Bacillati</taxon>
        <taxon>Bacillota</taxon>
        <taxon>Bacilli</taxon>
        <taxon>Bacillales</taxon>
        <taxon>Paenibacillaceae</taxon>
        <taxon>Paenibacillus</taxon>
    </lineage>
</organism>
<sequence length="151" mass="16627">MKNFAKFLSILFAAVIILSGCSSNNSADSKKLSADEKLALSYVTDFYNGTKEDREKFVEESVHPEIQALFRLGAASEASEDKKLKDPKVAESVPYDDEDGKGSVVLIQAADNQEMIVLIIDNKVGFGYAASENAESQELFDQMRSQFKTAK</sequence>
<feature type="chain" id="PRO_5019039341" evidence="2">
    <location>
        <begin position="28"/>
        <end position="151"/>
    </location>
</feature>
<gene>
    <name evidence="3" type="ORF">EI981_01430</name>
</gene>